<comment type="caution">
    <text evidence="2">The sequence shown here is derived from an EMBL/GenBank/DDBJ whole genome shotgun (WGS) entry which is preliminary data.</text>
</comment>
<evidence type="ECO:0000313" key="3">
    <source>
        <dbReference type="Proteomes" id="UP001597063"/>
    </source>
</evidence>
<protein>
    <submittedName>
        <fullName evidence="2">Uncharacterized protein</fullName>
    </submittedName>
</protein>
<proteinExistence type="predicted"/>
<keyword evidence="3" id="KW-1185">Reference proteome</keyword>
<name>A0ABW2XJR4_9ACTN</name>
<dbReference type="RefSeq" id="WP_131763090.1">
    <property type="nucleotide sequence ID" value="NZ_CAACUY010000291.1"/>
</dbReference>
<sequence>MLDESESETLVAVLEALAAQNGDDELRAAAAGMAVLLRRRMVQARAARTAGVEDVSAAIARRVYAMLRTSEHWDGPRARESGSAAGHDTGPPLGPKDVDQGDADRERRVANATRDRVSENIWKLVGAYHRARVRYDRVHEDTRRALQKSQRMRQASLDILGRPPDPDPDSDPDG</sequence>
<feature type="region of interest" description="Disordered" evidence="1">
    <location>
        <begin position="73"/>
        <end position="113"/>
    </location>
</feature>
<feature type="region of interest" description="Disordered" evidence="1">
    <location>
        <begin position="137"/>
        <end position="174"/>
    </location>
</feature>
<dbReference type="EMBL" id="JBHTGP010000008">
    <property type="protein sequence ID" value="MFD0686202.1"/>
    <property type="molecule type" value="Genomic_DNA"/>
</dbReference>
<gene>
    <name evidence="2" type="ORF">ACFQZM_17015</name>
</gene>
<organism evidence="2 3">
    <name type="scientific">Actinomadura fibrosa</name>
    <dbReference type="NCBI Taxonomy" id="111802"/>
    <lineage>
        <taxon>Bacteria</taxon>
        <taxon>Bacillati</taxon>
        <taxon>Actinomycetota</taxon>
        <taxon>Actinomycetes</taxon>
        <taxon>Streptosporangiales</taxon>
        <taxon>Thermomonosporaceae</taxon>
        <taxon>Actinomadura</taxon>
    </lineage>
</organism>
<feature type="compositionally biased region" description="Basic and acidic residues" evidence="1">
    <location>
        <begin position="96"/>
        <end position="113"/>
    </location>
</feature>
<dbReference type="Proteomes" id="UP001597063">
    <property type="component" value="Unassembled WGS sequence"/>
</dbReference>
<evidence type="ECO:0000313" key="2">
    <source>
        <dbReference type="EMBL" id="MFD0686202.1"/>
    </source>
</evidence>
<evidence type="ECO:0000256" key="1">
    <source>
        <dbReference type="SAM" id="MobiDB-lite"/>
    </source>
</evidence>
<accession>A0ABW2XJR4</accession>
<reference evidence="3" key="1">
    <citation type="journal article" date="2019" name="Int. J. Syst. Evol. Microbiol.">
        <title>The Global Catalogue of Microorganisms (GCM) 10K type strain sequencing project: providing services to taxonomists for standard genome sequencing and annotation.</title>
        <authorList>
            <consortium name="The Broad Institute Genomics Platform"/>
            <consortium name="The Broad Institute Genome Sequencing Center for Infectious Disease"/>
            <person name="Wu L."/>
            <person name="Ma J."/>
        </authorList>
    </citation>
    <scope>NUCLEOTIDE SEQUENCE [LARGE SCALE GENOMIC DNA]</scope>
    <source>
        <strain evidence="3">JCM 9371</strain>
    </source>
</reference>